<keyword evidence="2" id="KW-1133">Transmembrane helix</keyword>
<feature type="compositionally biased region" description="Low complexity" evidence="1">
    <location>
        <begin position="9"/>
        <end position="21"/>
    </location>
</feature>
<gene>
    <name evidence="3" type="ORF">O3P69_015237</name>
</gene>
<proteinExistence type="predicted"/>
<feature type="region of interest" description="Disordered" evidence="1">
    <location>
        <begin position="126"/>
        <end position="195"/>
    </location>
</feature>
<feature type="transmembrane region" description="Helical" evidence="2">
    <location>
        <begin position="36"/>
        <end position="56"/>
    </location>
</feature>
<evidence type="ECO:0000256" key="1">
    <source>
        <dbReference type="SAM" id="MobiDB-lite"/>
    </source>
</evidence>
<organism evidence="3 4">
    <name type="scientific">Scylla paramamosain</name>
    <name type="common">Mud crab</name>
    <dbReference type="NCBI Taxonomy" id="85552"/>
    <lineage>
        <taxon>Eukaryota</taxon>
        <taxon>Metazoa</taxon>
        <taxon>Ecdysozoa</taxon>
        <taxon>Arthropoda</taxon>
        <taxon>Crustacea</taxon>
        <taxon>Multicrustacea</taxon>
        <taxon>Malacostraca</taxon>
        <taxon>Eumalacostraca</taxon>
        <taxon>Eucarida</taxon>
        <taxon>Decapoda</taxon>
        <taxon>Pleocyemata</taxon>
        <taxon>Brachyura</taxon>
        <taxon>Eubrachyura</taxon>
        <taxon>Portunoidea</taxon>
        <taxon>Portunidae</taxon>
        <taxon>Portuninae</taxon>
        <taxon>Scylla</taxon>
    </lineage>
</organism>
<keyword evidence="2" id="KW-0812">Transmembrane</keyword>
<accession>A0AAW0T592</accession>
<keyword evidence="2" id="KW-0472">Membrane</keyword>
<name>A0AAW0T592_SCYPA</name>
<dbReference type="AlphaFoldDB" id="A0AAW0T592"/>
<dbReference type="Proteomes" id="UP001487740">
    <property type="component" value="Unassembled WGS sequence"/>
</dbReference>
<dbReference type="EMBL" id="JARAKH010000039">
    <property type="protein sequence ID" value="KAK8382131.1"/>
    <property type="molecule type" value="Genomic_DNA"/>
</dbReference>
<evidence type="ECO:0000256" key="2">
    <source>
        <dbReference type="SAM" id="Phobius"/>
    </source>
</evidence>
<keyword evidence="4" id="KW-1185">Reference proteome</keyword>
<sequence length="195" mass="21120">MLARAHTRTSPQPLPLSSLTTPTPDLISDHGNPTSFAYRGCAVLAGAVLVVVFLAVLIRGCAVLARAVLVVVFLAVLIGAVQCWRGCACVPTTVFLGFPSPHQAIPMRQRWPRLLQARGASIHTAHHSTAFTQRGEPSTRHSTTQHRLPHSTAISIQPEDPQHPAQHSTTQHRLPTLQHTTAQPPYSKRSPNTSP</sequence>
<feature type="region of interest" description="Disordered" evidence="1">
    <location>
        <begin position="1"/>
        <end position="21"/>
    </location>
</feature>
<protein>
    <submittedName>
        <fullName evidence="3">Uncharacterized protein</fullName>
    </submittedName>
</protein>
<feature type="compositionally biased region" description="Polar residues" evidence="1">
    <location>
        <begin position="127"/>
        <end position="142"/>
    </location>
</feature>
<reference evidence="3 4" key="1">
    <citation type="submission" date="2023-03" db="EMBL/GenBank/DDBJ databases">
        <title>High-quality genome of Scylla paramamosain provides insights in environmental adaptation.</title>
        <authorList>
            <person name="Zhang L."/>
        </authorList>
    </citation>
    <scope>NUCLEOTIDE SEQUENCE [LARGE SCALE GENOMIC DNA]</scope>
    <source>
        <strain evidence="3">LZ_2023a</strain>
        <tissue evidence="3">Muscle</tissue>
    </source>
</reference>
<comment type="caution">
    <text evidence="3">The sequence shown here is derived from an EMBL/GenBank/DDBJ whole genome shotgun (WGS) entry which is preliminary data.</text>
</comment>
<feature type="compositionally biased region" description="Polar residues" evidence="1">
    <location>
        <begin position="165"/>
        <end position="195"/>
    </location>
</feature>
<evidence type="ECO:0000313" key="4">
    <source>
        <dbReference type="Proteomes" id="UP001487740"/>
    </source>
</evidence>
<feature type="transmembrane region" description="Helical" evidence="2">
    <location>
        <begin position="63"/>
        <end position="81"/>
    </location>
</feature>
<evidence type="ECO:0000313" key="3">
    <source>
        <dbReference type="EMBL" id="KAK8382131.1"/>
    </source>
</evidence>